<dbReference type="SUPFAM" id="SSF53300">
    <property type="entry name" value="vWA-like"/>
    <property type="match status" value="1"/>
</dbReference>
<gene>
    <name evidence="2" type="ORF">OH76DRAFT_1428345</name>
</gene>
<dbReference type="Pfam" id="PF13519">
    <property type="entry name" value="VWA_2"/>
    <property type="match status" value="1"/>
</dbReference>
<dbReference type="InterPro" id="IPR002035">
    <property type="entry name" value="VWF_A"/>
</dbReference>
<keyword evidence="3" id="KW-1185">Reference proteome</keyword>
<accession>A0A371DSC7</accession>
<dbReference type="PANTHER" id="PTHR22796">
    <property type="entry name" value="URG4-RELATED"/>
    <property type="match status" value="1"/>
</dbReference>
<dbReference type="SMART" id="SM00327">
    <property type="entry name" value="VWA"/>
    <property type="match status" value="1"/>
</dbReference>
<evidence type="ECO:0000313" key="3">
    <source>
        <dbReference type="Proteomes" id="UP000256964"/>
    </source>
</evidence>
<dbReference type="InterPro" id="IPR027417">
    <property type="entry name" value="P-loop_NTPase"/>
</dbReference>
<dbReference type="InterPro" id="IPR036465">
    <property type="entry name" value="vWFA_dom_sf"/>
</dbReference>
<dbReference type="Gene3D" id="3.40.50.410">
    <property type="entry name" value="von Willebrand factor, type A domain"/>
    <property type="match status" value="1"/>
</dbReference>
<feature type="domain" description="VWFA" evidence="1">
    <location>
        <begin position="1966"/>
        <end position="2182"/>
    </location>
</feature>
<name>A0A371DSC7_9APHY</name>
<dbReference type="OrthoDB" id="2343366at2759"/>
<evidence type="ECO:0000259" key="1">
    <source>
        <dbReference type="PROSITE" id="PS50234"/>
    </source>
</evidence>
<dbReference type="PROSITE" id="PS50234">
    <property type="entry name" value="VWFA"/>
    <property type="match status" value="1"/>
</dbReference>
<dbReference type="EMBL" id="KZ857382">
    <property type="protein sequence ID" value="RDX55442.1"/>
    <property type="molecule type" value="Genomic_DNA"/>
</dbReference>
<dbReference type="Proteomes" id="UP000256964">
    <property type="component" value="Unassembled WGS sequence"/>
</dbReference>
<dbReference type="PANTHER" id="PTHR22796:SF1">
    <property type="entry name" value="VWFA DOMAIN-CONTAINING PROTEIN"/>
    <property type="match status" value="1"/>
</dbReference>
<protein>
    <recommendedName>
        <fullName evidence="1">VWFA domain-containing protein</fullName>
    </recommendedName>
</protein>
<proteinExistence type="predicted"/>
<reference evidence="2 3" key="1">
    <citation type="journal article" date="2018" name="Biotechnol. Biofuels">
        <title>Integrative visual omics of the white-rot fungus Polyporus brumalis exposes the biotechnological potential of its oxidative enzymes for delignifying raw plant biomass.</title>
        <authorList>
            <person name="Miyauchi S."/>
            <person name="Rancon A."/>
            <person name="Drula E."/>
            <person name="Hage H."/>
            <person name="Chaduli D."/>
            <person name="Favel A."/>
            <person name="Grisel S."/>
            <person name="Henrissat B."/>
            <person name="Herpoel-Gimbert I."/>
            <person name="Ruiz-Duenas F.J."/>
            <person name="Chevret D."/>
            <person name="Hainaut M."/>
            <person name="Lin J."/>
            <person name="Wang M."/>
            <person name="Pangilinan J."/>
            <person name="Lipzen A."/>
            <person name="Lesage-Meessen L."/>
            <person name="Navarro D."/>
            <person name="Riley R."/>
            <person name="Grigoriev I.V."/>
            <person name="Zhou S."/>
            <person name="Raouche S."/>
            <person name="Rosso M.N."/>
        </authorList>
    </citation>
    <scope>NUCLEOTIDE SEQUENCE [LARGE SCALE GENOMIC DNA]</scope>
    <source>
        <strain evidence="2 3">BRFM 1820</strain>
    </source>
</reference>
<sequence>MSGDAAGTPSEKKDFSDLVTVIPGLYRVLDLMHERGSGGLVDKIIIEQDSLGRFINDLRPHAYTSITKVDFASLDQVDVKPVGIYGSKGAIIEYLKNKEVIDERTAAALLQPTDNRDVPSLRSGMYVLRDKIEGAVYVIYWPEETTWDDNAASSVRRNRITFMRYLTKIADQVVCLLSDDHAQAIVWRDEVESEDEDMDDDDDDRLFAFEVSKTNEQEEGITSRPGFTVRGSTGCGFRAPPSDCGVDPMLLRPRVAAGETQQGILTVEYVAAQEKRHTISEPYSTIRLKEVLQREVVRLSDELSPDAIDILLDAGLKHAVPTVIADYKIATKDASQAARDTKQRELQDAMMRIDSEGADLLHCIEESLMHEVLAKFPSVICVGTRCRSGVAGSPPPLKKLCSLYEAVGKKLHEVNESTKLNEVTLPRFKKLKEKILALHYLLGQNDGLDEHQRAELVMSIMEHGLDKQSSSTAGAWMINKAKGFFSSFVGSDSSPTRVSDVPRVIFEDHDRVFLSRLSQIADSWPMLAEVATRAAELAREHFQDTVKKEAKTLQLRIKSIQRKECEESITRKVDNERKRQLEQLRVNLLEALKSSSPAVPAGRKVLTICSLERQSSNPWHPYGSMYGYRDGPANQSYRLSVTTETLTEPSLRYSLYPLELVQDDRHRMQEDLSHVPRPRIHPNSSSMFNLPADTAILYFHLLPSSRCLLITRDRVGDSSIYLSSIATLHDAIGKRPTKLLKRDKIGENIIFSYDETKRILAICNVSGRDSKRQLQLNTFAFDETYTSLQGMGSAVNLGLWYDSVVAIKHMSFVSGSEELVFIDDFARSRIFSLVTQQFRPATLQLPAVPSAIYAAPDGSCFLAMYHANDSDIGSIRAYHWTSFGSSEGIDVNVPEPMLTLTDAVITSLMSRNNVYLLALDPPEHALRSVALTITRKVTEFTFKEKGGSSSRHGREQSTRNNCLLDCHSDVWTRFPVVPAVRRETIISSGLRQPRSLTFVSSTPHSPFTSHFSALIDDFERTTRKPTNGELSSIQVLCVDHQEFADSYPFVPSTFHAGEWLVELLCLIPIHIAVTRDNRFVPLKDGVWSADLERLLLGADVAKIVDSISFGWYESLFQSYMARKPVKVVSSMGEQSVGKSFALNHLVDTSFAGSAMRTTEGVWMSVTPTDEALIVALDFEGETHRVHSIERSAQEDTLLVLFNTAISNLVLFRNNFALSRDITGLFQSFQSSASVLDPEANPMLFQSTLVIIIKDVVESDKNEIKKEFHLKFQQIVQAEQAMNFITRLHRNRLDIVPWPVIESKQFYTLFKAIKRRLDQQAFTHSGGAVFLQTMKTLMAKLKANDWGSMSQNLAAHRAQLLLSLLPNALAFGASEIIPDFEPLTDFDAAAIIDVPDTRARFHIPENGPKGQPPSREDALQQLCTEWSSSGQRFDMSDTEWIEGLQASIDDQVDMRIQHVRSWLIANTVKFPPTHADIQGLHRTFDALAIDLKAGVQLCGTKCNLCNLTCILSRQHKGEHDCHTDHQCPRRCQYTEGVDHGDQEPCGLLAGHPGPHLCDVTAHTCGQPCKLNGKRGCQGACVKTIDHDDDEHACAANVHECGMPCSLIDVRAPNGRSFACDQPCAIASDIPHGEHRCDSRQCPIGCQLCKRLCAERDHLHGLNTGAIHLCGQEHACSALCSAKGTCRIETAPQSVEATFTGRHESFQYTKYTQVAKRLPCVVIIPPGETEHHGAEHSHDIDAKCFHHCETRCPDCGYFCTLPLGHPQQEHETSHGSMSKTKWAVDGPDGTVLEVSGRKFGTNDDGAPMLCSMYCRSMGRHAHIDWCRSDDPRACTGPELEHIGTAMQPHPRKAKDWISHSLYWKRTGFKDPYSQEDQANFAKCDRMCGGPEHNATAQAAAQPSYCTLPILHPRQTLDQAPPGGLGYISNDGHAFLCRNPAVLRQAFHVYVLVLAVCHRPRSLLITIHFSIFVIDRSGSMDYNDRRPLNNTPTSQLIRRTHNNRLGAVCSSLQGFWEARHQAVAAAGGNGGAVRRDAYTVILFNHGVTNAIAHDFRSAPVDLLNSVLRHHADGGTNYTAAIAAARASMEAHWSTERSPVIIFLSDGECSIADETMQDLCRRSIALGKPLSFHSVAFGPSTGTLRRMAQIALDVESRAPRDPVNPHAGIPSSYTEALDTVRLAETFLGIADSLAKPRGALFRG</sequence>
<evidence type="ECO:0000313" key="2">
    <source>
        <dbReference type="EMBL" id="RDX55442.1"/>
    </source>
</evidence>
<dbReference type="SUPFAM" id="SSF52540">
    <property type="entry name" value="P-loop containing nucleoside triphosphate hydrolases"/>
    <property type="match status" value="1"/>
</dbReference>
<organism evidence="2 3">
    <name type="scientific">Lentinus brumalis</name>
    <dbReference type="NCBI Taxonomy" id="2498619"/>
    <lineage>
        <taxon>Eukaryota</taxon>
        <taxon>Fungi</taxon>
        <taxon>Dikarya</taxon>
        <taxon>Basidiomycota</taxon>
        <taxon>Agaricomycotina</taxon>
        <taxon>Agaricomycetes</taxon>
        <taxon>Polyporales</taxon>
        <taxon>Polyporaceae</taxon>
        <taxon>Lentinus</taxon>
    </lineage>
</organism>
<dbReference type="Gene3D" id="3.40.50.300">
    <property type="entry name" value="P-loop containing nucleotide triphosphate hydrolases"/>
    <property type="match status" value="1"/>
</dbReference>
<dbReference type="STRING" id="139420.A0A371DSC7"/>